<keyword evidence="5" id="KW-0597">Phosphoprotein</keyword>
<evidence type="ECO:0000256" key="9">
    <source>
        <dbReference type="ARBA" id="ARBA00023159"/>
    </source>
</evidence>
<dbReference type="PROSITE" id="PS50001">
    <property type="entry name" value="SH2"/>
    <property type="match status" value="1"/>
</dbReference>
<dbReference type="Pfam" id="PF21354">
    <property type="entry name" value="STAT_linker"/>
    <property type="match status" value="1"/>
</dbReference>
<evidence type="ECO:0000259" key="13">
    <source>
        <dbReference type="PROSITE" id="PS50001"/>
    </source>
</evidence>
<comment type="caution">
    <text evidence="14">The sequence shown here is derived from an EMBL/GenBank/DDBJ whole genome shotgun (WGS) entry which is preliminary data.</text>
</comment>
<dbReference type="Pfam" id="PF00017">
    <property type="entry name" value="SH2"/>
    <property type="match status" value="1"/>
</dbReference>
<dbReference type="InterPro" id="IPR036860">
    <property type="entry name" value="SH2_dom_sf"/>
</dbReference>
<dbReference type="SUPFAM" id="SSF55550">
    <property type="entry name" value="SH2 domain"/>
    <property type="match status" value="1"/>
</dbReference>
<accession>A0ABP1PLR5</accession>
<evidence type="ECO:0000256" key="6">
    <source>
        <dbReference type="ARBA" id="ARBA00022999"/>
    </source>
</evidence>
<dbReference type="PANTHER" id="PTHR11801">
    <property type="entry name" value="SIGNAL TRANSDUCER AND ACTIVATOR OF TRANSCRIPTION"/>
    <property type="match status" value="1"/>
</dbReference>
<keyword evidence="15" id="KW-1185">Reference proteome</keyword>
<dbReference type="Proteomes" id="UP001642540">
    <property type="component" value="Unassembled WGS sequence"/>
</dbReference>
<comment type="similarity">
    <text evidence="3">Belongs to the transcription factor STAT family.</text>
</comment>
<keyword evidence="11" id="KW-0539">Nucleus</keyword>
<keyword evidence="10" id="KW-0804">Transcription</keyword>
<proteinExistence type="inferred from homology"/>
<dbReference type="EMBL" id="CAXLJM020000004">
    <property type="protein sequence ID" value="CAL8070800.1"/>
    <property type="molecule type" value="Genomic_DNA"/>
</dbReference>
<evidence type="ECO:0000256" key="5">
    <source>
        <dbReference type="ARBA" id="ARBA00022553"/>
    </source>
</evidence>
<feature type="domain" description="SH2" evidence="13">
    <location>
        <begin position="541"/>
        <end position="632"/>
    </location>
</feature>
<comment type="subcellular location">
    <subcellularLocation>
        <location evidence="2">Cytoplasm</location>
    </subcellularLocation>
    <subcellularLocation>
        <location evidence="1">Nucleus</location>
    </subcellularLocation>
</comment>
<keyword evidence="7" id="KW-0805">Transcription regulation</keyword>
<dbReference type="InterPro" id="IPR048988">
    <property type="entry name" value="STAT_linker"/>
</dbReference>
<evidence type="ECO:0000256" key="4">
    <source>
        <dbReference type="ARBA" id="ARBA00022490"/>
    </source>
</evidence>
<evidence type="ECO:0000256" key="10">
    <source>
        <dbReference type="ARBA" id="ARBA00023163"/>
    </source>
</evidence>
<evidence type="ECO:0000256" key="1">
    <source>
        <dbReference type="ARBA" id="ARBA00004123"/>
    </source>
</evidence>
<keyword evidence="8" id="KW-0238">DNA-binding</keyword>
<dbReference type="InterPro" id="IPR008967">
    <property type="entry name" value="p53-like_TF_DNA-bd_sf"/>
</dbReference>
<dbReference type="SUPFAM" id="SSF49417">
    <property type="entry name" value="p53-like transcription factors"/>
    <property type="match status" value="1"/>
</dbReference>
<organism evidence="14 15">
    <name type="scientific">Orchesella dallaii</name>
    <dbReference type="NCBI Taxonomy" id="48710"/>
    <lineage>
        <taxon>Eukaryota</taxon>
        <taxon>Metazoa</taxon>
        <taxon>Ecdysozoa</taxon>
        <taxon>Arthropoda</taxon>
        <taxon>Hexapoda</taxon>
        <taxon>Collembola</taxon>
        <taxon>Entomobryomorpha</taxon>
        <taxon>Entomobryoidea</taxon>
        <taxon>Orchesellidae</taxon>
        <taxon>Orchesellinae</taxon>
        <taxon>Orchesella</taxon>
    </lineage>
</organism>
<reference evidence="14 15" key="1">
    <citation type="submission" date="2024-08" db="EMBL/GenBank/DDBJ databases">
        <authorList>
            <person name="Cucini C."/>
            <person name="Frati F."/>
        </authorList>
    </citation>
    <scope>NUCLEOTIDE SEQUENCE [LARGE SCALE GENOMIC DNA]</scope>
</reference>
<dbReference type="InterPro" id="IPR001217">
    <property type="entry name" value="STAT"/>
</dbReference>
<evidence type="ECO:0000256" key="8">
    <source>
        <dbReference type="ARBA" id="ARBA00023125"/>
    </source>
</evidence>
<evidence type="ECO:0000256" key="3">
    <source>
        <dbReference type="ARBA" id="ARBA00005586"/>
    </source>
</evidence>
<dbReference type="Gene3D" id="2.60.40.630">
    <property type="entry name" value="STAT transcription factor, DNA-binding domain"/>
    <property type="match status" value="1"/>
</dbReference>
<dbReference type="InterPro" id="IPR000980">
    <property type="entry name" value="SH2"/>
</dbReference>
<sequence length="703" mass="80812">MEGPNLNPSLIMETDMEFLFSKIMIDVADDVQMEDLTESQPEALLTVDQVRNLEWGCGIGTFCEELKNELTYNVDRHSEIYEKLQLGVEKFRVRFVRDLSYTLYLRSNSERLNLKFIGAMREEIHKNVMYLIALCQNCIRCIENLANCHPRLQQLHALGENTTGEVELNMQFKTADIPGKKEQILNEMRETYPIIQEAISSYNAGRNTIINSQRLDPDLDSEYYQLLKSETYKSEFDKLELSMHEKLSLQVTEQPEPVIQTKIKTRSMKIRLHDFNMVSKVSAKLEVYLISESTAKSIIEAGTPPKTPARAGKLKLLTLTEEVEKRRWLPPGGKRRRDDTVSQTSCGNKGLKLKFTSESSNLTHLDIEIPFKILTVTRKNKVKVKFGATESIEPVAGEKYCFLFVLELPTEKGNKGVSVKMWTTSLPFIVTTNSGHREIASGVMAWDNAFPLPGRTDFGVRQKAKFCQFIEVLKGFFNLSVGRALKPYHLTCLEEKLKEINGNDFPDILLTKIMQDAGNSSFWCWFYRTTLILNRYLKDLWDRGYFKAFISYEMAEKLLIDDNAVPGLFLLRFSDSEPGAVSIVFVLNDNTVFRIGPFEFYKDKCIKDYAVDPLRNLDGIYFSSGANVLNSVLTEENTRVDKKTAFEEFYKYADNKKLQVKPIVQYFRMRYGLEPSCAPSTSVARRTKKKRWLKGIYGLRRAK</sequence>
<dbReference type="InterPro" id="IPR012345">
    <property type="entry name" value="STAT_TF_DNA-bd_N"/>
</dbReference>
<gene>
    <name evidence="14" type="ORF">ODALV1_LOCUS1436</name>
</gene>
<keyword evidence="4" id="KW-0963">Cytoplasm</keyword>
<keyword evidence="6 12" id="KW-0727">SH2 domain</keyword>
<name>A0ABP1PLR5_9HEXA</name>
<evidence type="ECO:0000313" key="14">
    <source>
        <dbReference type="EMBL" id="CAL8070800.1"/>
    </source>
</evidence>
<evidence type="ECO:0000256" key="7">
    <source>
        <dbReference type="ARBA" id="ARBA00023015"/>
    </source>
</evidence>
<keyword evidence="9" id="KW-0010">Activator</keyword>
<evidence type="ECO:0000256" key="2">
    <source>
        <dbReference type="ARBA" id="ARBA00004496"/>
    </source>
</evidence>
<evidence type="ECO:0000313" key="15">
    <source>
        <dbReference type="Proteomes" id="UP001642540"/>
    </source>
</evidence>
<evidence type="ECO:0000256" key="12">
    <source>
        <dbReference type="PROSITE-ProRule" id="PRU00191"/>
    </source>
</evidence>
<protein>
    <recommendedName>
        <fullName evidence="13">SH2 domain-containing protein</fullName>
    </recommendedName>
</protein>
<evidence type="ECO:0000256" key="11">
    <source>
        <dbReference type="ARBA" id="ARBA00023242"/>
    </source>
</evidence>
<dbReference type="Gene3D" id="1.10.238.10">
    <property type="entry name" value="EF-hand"/>
    <property type="match status" value="1"/>
</dbReference>
<dbReference type="Gene3D" id="3.30.505.10">
    <property type="entry name" value="SH2 domain"/>
    <property type="match status" value="1"/>
</dbReference>